<evidence type="ECO:0000313" key="1">
    <source>
        <dbReference type="EMBL" id="RZC69670.1"/>
    </source>
</evidence>
<keyword evidence="2" id="KW-1185">Reference proteome</keyword>
<dbReference type="STRING" id="3469.A0A4Y7KBD6"/>
<name>A0A4Y7KBD6_PAPSO</name>
<dbReference type="Gramene" id="RZC69670">
    <property type="protein sequence ID" value="RZC69670"/>
    <property type="gene ID" value="C5167_032807"/>
</dbReference>
<proteinExistence type="predicted"/>
<accession>A0A4Y7KBD6</accession>
<gene>
    <name evidence="1" type="ORF">C5167_032807</name>
</gene>
<sequence length="70" mass="7937">MFFKGVSTLKQVIWGLGFQRKLDFPVEESVAQYFPLTDGMVEALDNKIRPAVAFTASEIFYDQATLTDFP</sequence>
<organism evidence="1 2">
    <name type="scientific">Papaver somniferum</name>
    <name type="common">Opium poppy</name>
    <dbReference type="NCBI Taxonomy" id="3469"/>
    <lineage>
        <taxon>Eukaryota</taxon>
        <taxon>Viridiplantae</taxon>
        <taxon>Streptophyta</taxon>
        <taxon>Embryophyta</taxon>
        <taxon>Tracheophyta</taxon>
        <taxon>Spermatophyta</taxon>
        <taxon>Magnoliopsida</taxon>
        <taxon>Ranunculales</taxon>
        <taxon>Papaveraceae</taxon>
        <taxon>Papaveroideae</taxon>
        <taxon>Papaver</taxon>
    </lineage>
</organism>
<dbReference type="EMBL" id="CM010721">
    <property type="protein sequence ID" value="RZC69670.1"/>
    <property type="molecule type" value="Genomic_DNA"/>
</dbReference>
<evidence type="ECO:0000313" key="2">
    <source>
        <dbReference type="Proteomes" id="UP000316621"/>
    </source>
</evidence>
<reference evidence="1 2" key="1">
    <citation type="journal article" date="2018" name="Science">
        <title>The opium poppy genome and morphinan production.</title>
        <authorList>
            <person name="Guo L."/>
            <person name="Winzer T."/>
            <person name="Yang X."/>
            <person name="Li Y."/>
            <person name="Ning Z."/>
            <person name="He Z."/>
            <person name="Teodor R."/>
            <person name="Lu Y."/>
            <person name="Bowser T.A."/>
            <person name="Graham I.A."/>
            <person name="Ye K."/>
        </authorList>
    </citation>
    <scope>NUCLEOTIDE SEQUENCE [LARGE SCALE GENOMIC DNA]</scope>
    <source>
        <strain evidence="2">cv. HN1</strain>
        <tissue evidence="1">Leaves</tissue>
    </source>
</reference>
<dbReference type="AlphaFoldDB" id="A0A4Y7KBD6"/>
<protein>
    <submittedName>
        <fullName evidence="1">Uncharacterized protein</fullName>
    </submittedName>
</protein>
<dbReference type="Proteomes" id="UP000316621">
    <property type="component" value="Chromosome 7"/>
</dbReference>